<dbReference type="EMBL" id="CAJZAH010000009">
    <property type="protein sequence ID" value="CAG9183528.1"/>
    <property type="molecule type" value="Genomic_DNA"/>
</dbReference>
<dbReference type="Proteomes" id="UP000721236">
    <property type="component" value="Unassembled WGS sequence"/>
</dbReference>
<comment type="caution">
    <text evidence="2">The sequence shown here is derived from an EMBL/GenBank/DDBJ whole genome shotgun (WGS) entry which is preliminary data.</text>
</comment>
<organism evidence="2 3">
    <name type="scientific">Cupriavidus respiraculi</name>
    <dbReference type="NCBI Taxonomy" id="195930"/>
    <lineage>
        <taxon>Bacteria</taxon>
        <taxon>Pseudomonadati</taxon>
        <taxon>Pseudomonadota</taxon>
        <taxon>Betaproteobacteria</taxon>
        <taxon>Burkholderiales</taxon>
        <taxon>Burkholderiaceae</taxon>
        <taxon>Cupriavidus</taxon>
    </lineage>
</organism>
<name>A0ABN7ZDY6_9BURK</name>
<sequence length="935" mass="102558">MPDTATYAYDAQASASFRARPDAASSAVADGPQGARVERVVGVFRFRQSCAVKVTMAGDRFFAERLRSPDQPFARSAASHPGPAPRATAGGALSRWQTMLADVLAGVLYRVRSALGRPGGDRWELAGRERAEMEGHAYALAAREEQQRLARDKHKAMRAAEAARDRELHPATLPAMPDALVARIGSFLPAPASLHQACAALAEGPEAARASARSVSTLSALQGVVRQWLQPPSADSHRPTLSATARGEVAGMLAKRLHALPEPQQRAGACAVLKALDAELIRTGQAAGALLHLAQSMASIGSWYQPMPEWPEARLLEAIRGMPAASRVGPCLALLKHGTKLQQEEAARHLMPSADWVGPSPSVPASRQGEVVQGLLAWCKADRSWYRFDIWEAMLRFAVELPDQVVVAAPAEGAGAYGKSTVALKSMVLSQLLRNAPHSSSYRNPQWPWEKADASAAAPGKTGWDRLFEMAAGWPLSHATPVIAGLLGTLTYRTEQDRAMRLEQVERWVQQVRPSPEQRLAIELAAFHLRTPEHGVAHWPRLWTLWTSSGSQREMATGLRILDLFRHRPDRANWASELLPRLGALQPAERAALLAGVPAEMFRDVKEPILAEEVEYLATMGHLEPMARWIERYRYDKEMLAPIRAAFAPLPAARQAECLLHIHRGTRVPKSMVNAVLHAIEQRQIDAATAASVIGALADRFAARCKEASTGWGVDIRLIARLADLLPQVDASHDADLLARLAHLADVMQMRARWSKEPAAPALARRIRDAAWKAIGGDGTDTHIRRAALDALFPLLVDREGYLKFSAQTYTDALAVATTLPAAERADMLVKLERLERRLDMGYGTRHFDPAREALWHAIMTLPEQRIARGLALAAPWFLEPSRYGEPRQAEYEKAAREFDARWRAVPPEDRSALYPHQLEAARGRGATAGTKARH</sequence>
<feature type="compositionally biased region" description="Low complexity" evidence="1">
    <location>
        <begin position="924"/>
        <end position="935"/>
    </location>
</feature>
<feature type="region of interest" description="Disordered" evidence="1">
    <location>
        <begin position="914"/>
        <end position="935"/>
    </location>
</feature>
<accession>A0ABN7ZDY6</accession>
<gene>
    <name evidence="2" type="ORF">LMG21510_04869</name>
</gene>
<evidence type="ECO:0000256" key="1">
    <source>
        <dbReference type="SAM" id="MobiDB-lite"/>
    </source>
</evidence>
<keyword evidence="3" id="KW-1185">Reference proteome</keyword>
<evidence type="ECO:0000313" key="3">
    <source>
        <dbReference type="Proteomes" id="UP000721236"/>
    </source>
</evidence>
<evidence type="ECO:0000313" key="2">
    <source>
        <dbReference type="EMBL" id="CAG9183528.1"/>
    </source>
</evidence>
<proteinExistence type="predicted"/>
<protein>
    <submittedName>
        <fullName evidence="2">Uncharacterized protein</fullName>
    </submittedName>
</protein>
<reference evidence="2 3" key="1">
    <citation type="submission" date="2021-08" db="EMBL/GenBank/DDBJ databases">
        <authorList>
            <person name="Peeters C."/>
        </authorList>
    </citation>
    <scope>NUCLEOTIDE SEQUENCE [LARGE SCALE GENOMIC DNA]</scope>
    <source>
        <strain evidence="2 3">LMG 21510</strain>
    </source>
</reference>